<name>A0A1I7YDG6_9BILA</name>
<dbReference type="AlphaFoldDB" id="A0A1I7YDG6"/>
<evidence type="ECO:0000256" key="5">
    <source>
        <dbReference type="ARBA" id="ARBA00022490"/>
    </source>
</evidence>
<dbReference type="InterPro" id="IPR044189">
    <property type="entry name" value="XPO4/7-like"/>
</dbReference>
<dbReference type="GO" id="GO:0005049">
    <property type="term" value="F:nuclear export signal receptor activity"/>
    <property type="evidence" value="ECO:0007669"/>
    <property type="project" value="InterPro"/>
</dbReference>
<evidence type="ECO:0000256" key="6">
    <source>
        <dbReference type="ARBA" id="ARBA00022927"/>
    </source>
</evidence>
<dbReference type="InterPro" id="IPR011989">
    <property type="entry name" value="ARM-like"/>
</dbReference>
<comment type="subcellular location">
    <subcellularLocation>
        <location evidence="2">Cytoplasm</location>
    </subcellularLocation>
    <subcellularLocation>
        <location evidence="1">Nucleus</location>
    </subcellularLocation>
</comment>
<evidence type="ECO:0000256" key="7">
    <source>
        <dbReference type="ARBA" id="ARBA00023242"/>
    </source>
</evidence>
<keyword evidence="6" id="KW-0653">Protein transport</keyword>
<keyword evidence="4" id="KW-0813">Transport</keyword>
<dbReference type="GO" id="GO:0005643">
    <property type="term" value="C:nuclear pore"/>
    <property type="evidence" value="ECO:0007669"/>
    <property type="project" value="TreeGrafter"/>
</dbReference>
<evidence type="ECO:0000256" key="1">
    <source>
        <dbReference type="ARBA" id="ARBA00004123"/>
    </source>
</evidence>
<protein>
    <submittedName>
        <fullName evidence="9">Ras-GAP domain-containing protein</fullName>
    </submittedName>
</protein>
<evidence type="ECO:0000256" key="2">
    <source>
        <dbReference type="ARBA" id="ARBA00004496"/>
    </source>
</evidence>
<dbReference type="Gene3D" id="1.25.10.10">
    <property type="entry name" value="Leucine-rich Repeat Variant"/>
    <property type="match status" value="1"/>
</dbReference>
<dbReference type="GO" id="GO:0006611">
    <property type="term" value="P:protein export from nucleus"/>
    <property type="evidence" value="ECO:0007669"/>
    <property type="project" value="TreeGrafter"/>
</dbReference>
<organism evidence="8 9">
    <name type="scientific">Steinernema glaseri</name>
    <dbReference type="NCBI Taxonomy" id="37863"/>
    <lineage>
        <taxon>Eukaryota</taxon>
        <taxon>Metazoa</taxon>
        <taxon>Ecdysozoa</taxon>
        <taxon>Nematoda</taxon>
        <taxon>Chromadorea</taxon>
        <taxon>Rhabditida</taxon>
        <taxon>Tylenchina</taxon>
        <taxon>Panagrolaimomorpha</taxon>
        <taxon>Strongyloidoidea</taxon>
        <taxon>Steinernematidae</taxon>
        <taxon>Steinernema</taxon>
    </lineage>
</organism>
<dbReference type="Proteomes" id="UP000095287">
    <property type="component" value="Unplaced"/>
</dbReference>
<dbReference type="PANTHER" id="PTHR12596:SF2">
    <property type="entry name" value="EXPORTIN-7 ISOFORM X1"/>
    <property type="match status" value="1"/>
</dbReference>
<keyword evidence="5" id="KW-0963">Cytoplasm</keyword>
<evidence type="ECO:0000313" key="9">
    <source>
        <dbReference type="WBParaSite" id="L893_g15177.t1"/>
    </source>
</evidence>
<evidence type="ECO:0000256" key="3">
    <source>
        <dbReference type="ARBA" id="ARBA00009466"/>
    </source>
</evidence>
<evidence type="ECO:0000256" key="4">
    <source>
        <dbReference type="ARBA" id="ARBA00022448"/>
    </source>
</evidence>
<accession>A0A1I7YDG6</accession>
<keyword evidence="7" id="KW-0539">Nucleus</keyword>
<reference evidence="9" key="1">
    <citation type="submission" date="2016-11" db="UniProtKB">
        <authorList>
            <consortium name="WormBaseParasite"/>
        </authorList>
    </citation>
    <scope>IDENTIFICATION</scope>
</reference>
<keyword evidence="8" id="KW-1185">Reference proteome</keyword>
<comment type="similarity">
    <text evidence="3">Belongs to the exportin family.</text>
</comment>
<dbReference type="GO" id="GO:0005737">
    <property type="term" value="C:cytoplasm"/>
    <property type="evidence" value="ECO:0007669"/>
    <property type="project" value="UniProtKB-SubCell"/>
</dbReference>
<proteinExistence type="inferred from homology"/>
<dbReference type="WBParaSite" id="L893_g15177.t1">
    <property type="protein sequence ID" value="L893_g15177.t1"/>
    <property type="gene ID" value="L893_g15177"/>
</dbReference>
<evidence type="ECO:0000313" key="8">
    <source>
        <dbReference type="Proteomes" id="UP000095287"/>
    </source>
</evidence>
<sequence>MNSCMPVLLFREISKIVVSYGTRLIEFGDVPKADFYKLRLKNVGIIFSIMKMALNGSYIPSGIFDLYGDTCLKESLAVFLKLFMKYRDADFKAYAKISHNFYSLIDALVHDNMPYVSNLDEEVFLALLEAVHQGMVSYDTIVVSSCCTSLDMILDYLFRRVSRQKTIRNFIGFEAEGDNCVKALERRPQLLADQYISQAFVTLMNNVEHNVSLTNKDMFTQNLNAFRRALSSLLKSPIKDEIVTVGDMMA</sequence>
<dbReference type="PANTHER" id="PTHR12596">
    <property type="entry name" value="EXPORTIN 4,7-RELATED"/>
    <property type="match status" value="1"/>
</dbReference>